<protein>
    <submittedName>
        <fullName evidence="2">Uncharacterized protein</fullName>
    </submittedName>
</protein>
<evidence type="ECO:0000256" key="1">
    <source>
        <dbReference type="SAM" id="MobiDB-lite"/>
    </source>
</evidence>
<sequence length="572" mass="64239">MASLSGISNVILSNGFLQIALSNSRLVCVLLGGKGGKVLYTLSTAVVAGVECRSTLFSFCRSVFTVVGRSTLFSSCRSISTSSSDSSSLHRGSNKQKVAHKDPLWQKIIGKYNNITIAELAAELENDKQMDEWRRIRLALIIIVDKERESFLHTIRCMKPPKFDKGKPVDNPIDMLVLKLKQETFRLTGFPLALQLLAFRAIPMLQSKIPAPSNEQTIMDLTEPNLPNHPSIELDSVLLVEDNPTLLVTPLIPVVRGPQPGWGLWSNEKTYDNVIYMEQLIANNHRFSKTMWPGGDCSEPVFTFTPTPEEPVHKKHTVLRKRKESKLKPHKVAKEKAVDTEQRRITRLQSASTPIPGPTNELLEARVITLEANATVMEGKLTVLEATVTKLGASNERLKEKLNRKRKRSRAGSLFPQFVAKHRRRSAPQIPQNTDLPEHDQHASPNSKRRKINQVRKLEMQVVQTGYTVKRQKALAREAGVEKAKHHVNAIIDDDFWQVVKHEKLGEGDFEVESSMSFGGSLWCRSMSMDAHRSTDHDEDRSTDYSNHRSTSSAESTAECSAVRIMTHEEFA</sequence>
<organism evidence="2">
    <name type="scientific">Brassica cretica</name>
    <name type="common">Mustard</name>
    <dbReference type="NCBI Taxonomy" id="69181"/>
    <lineage>
        <taxon>Eukaryota</taxon>
        <taxon>Viridiplantae</taxon>
        <taxon>Streptophyta</taxon>
        <taxon>Embryophyta</taxon>
        <taxon>Tracheophyta</taxon>
        <taxon>Spermatophyta</taxon>
        <taxon>Magnoliopsida</taxon>
        <taxon>eudicotyledons</taxon>
        <taxon>Gunneridae</taxon>
        <taxon>Pentapetalae</taxon>
        <taxon>rosids</taxon>
        <taxon>malvids</taxon>
        <taxon>Brassicales</taxon>
        <taxon>Brassicaceae</taxon>
        <taxon>Brassiceae</taxon>
        <taxon>Brassica</taxon>
    </lineage>
</organism>
<feature type="compositionally biased region" description="Basic and acidic residues" evidence="1">
    <location>
        <begin position="533"/>
        <end position="547"/>
    </location>
</feature>
<accession>A0A8S9JTM6</accession>
<dbReference type="PANTHER" id="PTHR48449:SF1">
    <property type="entry name" value="DUF1985 DOMAIN-CONTAINING PROTEIN"/>
    <property type="match status" value="1"/>
</dbReference>
<dbReference type="EMBL" id="QGKY02000246">
    <property type="protein sequence ID" value="KAF2585900.1"/>
    <property type="molecule type" value="Genomic_DNA"/>
</dbReference>
<name>A0A8S9JTM6_BRACR</name>
<comment type="caution">
    <text evidence="2">The sequence shown here is derived from an EMBL/GenBank/DDBJ whole genome shotgun (WGS) entry which is preliminary data.</text>
</comment>
<reference evidence="2" key="1">
    <citation type="submission" date="2019-12" db="EMBL/GenBank/DDBJ databases">
        <title>Genome sequencing and annotation of Brassica cretica.</title>
        <authorList>
            <person name="Studholme D.J."/>
            <person name="Sarris P.F."/>
        </authorList>
    </citation>
    <scope>NUCLEOTIDE SEQUENCE</scope>
    <source>
        <strain evidence="2">PFS-102/07</strain>
        <tissue evidence="2">Leaf</tissue>
    </source>
</reference>
<feature type="region of interest" description="Disordered" evidence="1">
    <location>
        <begin position="418"/>
        <end position="452"/>
    </location>
</feature>
<proteinExistence type="predicted"/>
<feature type="compositionally biased region" description="Low complexity" evidence="1">
    <location>
        <begin position="550"/>
        <end position="560"/>
    </location>
</feature>
<gene>
    <name evidence="2" type="ORF">F2Q70_00036656</name>
</gene>
<dbReference type="AlphaFoldDB" id="A0A8S9JTM6"/>
<feature type="region of interest" description="Disordered" evidence="1">
    <location>
        <begin position="533"/>
        <end position="560"/>
    </location>
</feature>
<evidence type="ECO:0000313" key="2">
    <source>
        <dbReference type="EMBL" id="KAF2585900.1"/>
    </source>
</evidence>
<feature type="region of interest" description="Disordered" evidence="1">
    <location>
        <begin position="79"/>
        <end position="98"/>
    </location>
</feature>
<feature type="compositionally biased region" description="Low complexity" evidence="1">
    <location>
        <begin position="79"/>
        <end position="91"/>
    </location>
</feature>
<dbReference type="PANTHER" id="PTHR48449">
    <property type="entry name" value="DUF1985 DOMAIN-CONTAINING PROTEIN"/>
    <property type="match status" value="1"/>
</dbReference>